<name>A0ABP7N5A7_9GAMM</name>
<sequence length="142" mass="16631">MNITDYVWEWAFQKEERLVFSLFSFGEALELLSCDPLLQIDTLEGECPFLTLWYNCCCEVLSFREKLNNRSLSSFYDEELHNALDVLSQSFEELTINECAEGTVDILYMNGWCKIRSLSKLPLTLIHWELLRELKGGLYKVL</sequence>
<dbReference type="EMBL" id="BAABBN010000012">
    <property type="protein sequence ID" value="GAA3935689.1"/>
    <property type="molecule type" value="Genomic_DNA"/>
</dbReference>
<evidence type="ECO:0000313" key="1">
    <source>
        <dbReference type="EMBL" id="GAA3935689.1"/>
    </source>
</evidence>
<accession>A0ABP7N5A7</accession>
<protein>
    <submittedName>
        <fullName evidence="1">Uncharacterized protein</fullName>
    </submittedName>
</protein>
<keyword evidence="2" id="KW-1185">Reference proteome</keyword>
<reference evidence="2" key="1">
    <citation type="journal article" date="2019" name="Int. J. Syst. Evol. Microbiol.">
        <title>The Global Catalogue of Microorganisms (GCM) 10K type strain sequencing project: providing services to taxonomists for standard genome sequencing and annotation.</title>
        <authorList>
            <consortium name="The Broad Institute Genomics Platform"/>
            <consortium name="The Broad Institute Genome Sequencing Center for Infectious Disease"/>
            <person name="Wu L."/>
            <person name="Ma J."/>
        </authorList>
    </citation>
    <scope>NUCLEOTIDE SEQUENCE [LARGE SCALE GENOMIC DNA]</scope>
    <source>
        <strain evidence="2">JCM 17551</strain>
    </source>
</reference>
<gene>
    <name evidence="1" type="ORF">GCM10022277_35250</name>
</gene>
<dbReference type="RefSeq" id="WP_344799922.1">
    <property type="nucleotide sequence ID" value="NZ_BAABBN010000012.1"/>
</dbReference>
<comment type="caution">
    <text evidence="1">The sequence shown here is derived from an EMBL/GenBank/DDBJ whole genome shotgun (WGS) entry which is preliminary data.</text>
</comment>
<proteinExistence type="predicted"/>
<evidence type="ECO:0000313" key="2">
    <source>
        <dbReference type="Proteomes" id="UP001501565"/>
    </source>
</evidence>
<dbReference type="Proteomes" id="UP001501565">
    <property type="component" value="Unassembled WGS sequence"/>
</dbReference>
<organism evidence="1 2">
    <name type="scientific">Litoribacillus peritrichatus</name>
    <dbReference type="NCBI Taxonomy" id="718191"/>
    <lineage>
        <taxon>Bacteria</taxon>
        <taxon>Pseudomonadati</taxon>
        <taxon>Pseudomonadota</taxon>
        <taxon>Gammaproteobacteria</taxon>
        <taxon>Oceanospirillales</taxon>
        <taxon>Oceanospirillaceae</taxon>
        <taxon>Litoribacillus</taxon>
    </lineage>
</organism>